<proteinExistence type="predicted"/>
<name>A0AAW8ANY1_KLEPN</name>
<dbReference type="EMBL" id="JAUUIA010000434">
    <property type="protein sequence ID" value="MDP0971192.1"/>
    <property type="molecule type" value="Genomic_DNA"/>
</dbReference>
<sequence>TPPRAPDAPDLLISQAALLQQLMRAHP</sequence>
<keyword evidence="1" id="KW-0547">Nucleotide-binding</keyword>
<protein>
    <submittedName>
        <fullName evidence="1">ABC transporter ATP-binding protein</fullName>
    </submittedName>
</protein>
<keyword evidence="1" id="KW-0067">ATP-binding</keyword>
<dbReference type="Proteomes" id="UP001244490">
    <property type="component" value="Unassembled WGS sequence"/>
</dbReference>
<comment type="caution">
    <text evidence="1">The sequence shown here is derived from an EMBL/GenBank/DDBJ whole genome shotgun (WGS) entry which is preliminary data.</text>
</comment>
<evidence type="ECO:0000313" key="2">
    <source>
        <dbReference type="Proteomes" id="UP001244490"/>
    </source>
</evidence>
<feature type="non-terminal residue" evidence="1">
    <location>
        <position position="1"/>
    </location>
</feature>
<reference evidence="1" key="1">
    <citation type="submission" date="2023-07" db="EMBL/GenBank/DDBJ databases">
        <authorList>
            <person name="Peng Z."/>
        </authorList>
    </citation>
    <scope>NUCLEOTIDE SEQUENCE</scope>
    <source>
        <strain evidence="1">KP219</strain>
    </source>
</reference>
<dbReference type="AlphaFoldDB" id="A0AAW8ANY1"/>
<gene>
    <name evidence="1" type="ORF">Q6294_30080</name>
</gene>
<evidence type="ECO:0000313" key="1">
    <source>
        <dbReference type="EMBL" id="MDP0971192.1"/>
    </source>
</evidence>
<accession>A0AAW8ANY1</accession>
<organism evidence="1 2">
    <name type="scientific">Klebsiella pneumoniae</name>
    <dbReference type="NCBI Taxonomy" id="573"/>
    <lineage>
        <taxon>Bacteria</taxon>
        <taxon>Pseudomonadati</taxon>
        <taxon>Pseudomonadota</taxon>
        <taxon>Gammaproteobacteria</taxon>
        <taxon>Enterobacterales</taxon>
        <taxon>Enterobacteriaceae</taxon>
        <taxon>Klebsiella/Raoultella group</taxon>
        <taxon>Klebsiella</taxon>
        <taxon>Klebsiella pneumoniae complex</taxon>
    </lineage>
</organism>
<dbReference type="GO" id="GO:0005524">
    <property type="term" value="F:ATP binding"/>
    <property type="evidence" value="ECO:0007669"/>
    <property type="project" value="UniProtKB-KW"/>
</dbReference>